<dbReference type="SUPFAM" id="SSF102114">
    <property type="entry name" value="Radical SAM enzymes"/>
    <property type="match status" value="1"/>
</dbReference>
<gene>
    <name evidence="13" type="primary">LOC101845592</name>
</gene>
<dbReference type="InterPro" id="IPR020612">
    <property type="entry name" value="Methylthiotransferase_CS"/>
</dbReference>
<evidence type="ECO:0000256" key="7">
    <source>
        <dbReference type="ARBA" id="ARBA00023014"/>
    </source>
</evidence>
<dbReference type="InterPro" id="IPR006638">
    <property type="entry name" value="Elp3/MiaA/NifB-like_rSAM"/>
</dbReference>
<dbReference type="PROSITE" id="PS51918">
    <property type="entry name" value="RADICAL_SAM"/>
    <property type="match status" value="1"/>
</dbReference>
<dbReference type="Pfam" id="PF01938">
    <property type="entry name" value="TRAM"/>
    <property type="match status" value="1"/>
</dbReference>
<evidence type="ECO:0000256" key="3">
    <source>
        <dbReference type="ARBA" id="ARBA00022485"/>
    </source>
</evidence>
<evidence type="ECO:0000256" key="5">
    <source>
        <dbReference type="ARBA" id="ARBA00022723"/>
    </source>
</evidence>
<keyword evidence="4" id="KW-0949">S-adenosyl-L-methionine</keyword>
<dbReference type="InterPro" id="IPR005839">
    <property type="entry name" value="Methylthiotransferase"/>
</dbReference>
<evidence type="ECO:0000313" key="12">
    <source>
        <dbReference type="Proteomes" id="UP000694888"/>
    </source>
</evidence>
<dbReference type="NCBIfam" id="TIGR00089">
    <property type="entry name" value="MiaB/RimO family radical SAM methylthiotransferase"/>
    <property type="match status" value="1"/>
</dbReference>
<keyword evidence="5" id="KW-0479">Metal-binding</keyword>
<dbReference type="InterPro" id="IPR002792">
    <property type="entry name" value="TRAM_dom"/>
</dbReference>
<feature type="region of interest" description="Disordered" evidence="8">
    <location>
        <begin position="41"/>
        <end position="71"/>
    </location>
</feature>
<evidence type="ECO:0000256" key="2">
    <source>
        <dbReference type="ARBA" id="ARBA00009815"/>
    </source>
</evidence>
<dbReference type="InterPro" id="IPR007197">
    <property type="entry name" value="rSAM"/>
</dbReference>
<dbReference type="SFLD" id="SFLDS00029">
    <property type="entry name" value="Radical_SAM"/>
    <property type="match status" value="1"/>
</dbReference>
<reference evidence="13" key="1">
    <citation type="submission" date="2025-08" db="UniProtKB">
        <authorList>
            <consortium name="RefSeq"/>
        </authorList>
    </citation>
    <scope>IDENTIFICATION</scope>
</reference>
<evidence type="ECO:0000259" key="9">
    <source>
        <dbReference type="PROSITE" id="PS50926"/>
    </source>
</evidence>
<feature type="domain" description="TRAM" evidence="9">
    <location>
        <begin position="514"/>
        <end position="589"/>
    </location>
</feature>
<dbReference type="PANTHER" id="PTHR43020:SF2">
    <property type="entry name" value="MITOCHONDRIAL TRNA METHYLTHIOTRANSFERASE CDK5RAP1"/>
    <property type="match status" value="1"/>
</dbReference>
<keyword evidence="3" id="KW-0004">4Fe-4S</keyword>
<evidence type="ECO:0000259" key="10">
    <source>
        <dbReference type="PROSITE" id="PS51449"/>
    </source>
</evidence>
<sequence length="612" mass="68853">MSNLHFLRTLQCVCKKSNWTKKRFLGLTPRLMYTHLSKNIQHSSEEHSKSAPEIKNDKGLQHQDQRHRSLASGPDLSSFLQEAVGSGLSPPTDNVGLDDSYLGAHLFHGDNRSVFIETYGCQMNVNDTEIAWSILQQNGFTKASSISEADVVLAITCAIREGAENKIWKRLNYFKSVKKRRSKHRPLKIGLLGCMAERLKHKILEQDKMVDVVCGPDAYRDLPRLLAVTRSTDQAAVNVQLSLEETYADVVPVRLNSNSPSAFVSIMRGCDNMCTYCIVPFTRGRERSRPISSILEEIHILSEQNVKDVTLLGQNVNSYRDVSSAYGEDEDMPTQLSAGFKTVYKPKTGGRRFAELLEAVSKVDPEMRIRFTSPHPKDFPDEVLHTIMERPNVCKQIHLPAQSGNSEVLKAMGRGYSREAYLELVERVRDIIPGVGLSSDFIAGFCGESEAAHQDTLSLLDIVKYNFAFCFPYSMRQKTRAYHRLQDDVPQEVKLRRNTELHDRYRKHAEVRHKSQIGQRHLVLVEGESKRSSLDLSGRNDANTKVVFPNQALADVTGADVARTSQPGDYVVVEITSGNSLGMKGTALYRTSLQHHHRQGQQETLHCSQTTV</sequence>
<dbReference type="SFLD" id="SFLDG01061">
    <property type="entry name" value="methylthiotransferase"/>
    <property type="match status" value="1"/>
</dbReference>
<dbReference type="Pfam" id="PF00919">
    <property type="entry name" value="UPF0004"/>
    <property type="match status" value="1"/>
</dbReference>
<dbReference type="SFLD" id="SFLDG01082">
    <property type="entry name" value="B12-binding_domain_containing"/>
    <property type="match status" value="1"/>
</dbReference>
<accession>A0ABM0JBR7</accession>
<evidence type="ECO:0000256" key="1">
    <source>
        <dbReference type="ARBA" id="ARBA00001966"/>
    </source>
</evidence>
<feature type="domain" description="MTTase N-terminal" evidence="10">
    <location>
        <begin position="112"/>
        <end position="231"/>
    </location>
</feature>
<dbReference type="CDD" id="cd01335">
    <property type="entry name" value="Radical_SAM"/>
    <property type="match status" value="1"/>
</dbReference>
<dbReference type="Gene3D" id="3.80.30.20">
    <property type="entry name" value="tm_1862 like domain"/>
    <property type="match status" value="1"/>
</dbReference>
<dbReference type="PROSITE" id="PS01278">
    <property type="entry name" value="MTTASE_RADICAL"/>
    <property type="match status" value="1"/>
</dbReference>
<evidence type="ECO:0000256" key="6">
    <source>
        <dbReference type="ARBA" id="ARBA00023004"/>
    </source>
</evidence>
<evidence type="ECO:0000313" key="13">
    <source>
        <dbReference type="RefSeq" id="XP_005090014.1"/>
    </source>
</evidence>
<dbReference type="SFLD" id="SFLDF00413">
    <property type="entry name" value="CDK5RAP1"/>
    <property type="match status" value="1"/>
</dbReference>
<organism evidence="12 13">
    <name type="scientific">Aplysia californica</name>
    <name type="common">California sea hare</name>
    <dbReference type="NCBI Taxonomy" id="6500"/>
    <lineage>
        <taxon>Eukaryota</taxon>
        <taxon>Metazoa</taxon>
        <taxon>Spiralia</taxon>
        <taxon>Lophotrochozoa</taxon>
        <taxon>Mollusca</taxon>
        <taxon>Gastropoda</taxon>
        <taxon>Heterobranchia</taxon>
        <taxon>Euthyneura</taxon>
        <taxon>Tectipleura</taxon>
        <taxon>Aplysiida</taxon>
        <taxon>Aplysioidea</taxon>
        <taxon>Aplysiidae</taxon>
        <taxon>Aplysia</taxon>
    </lineage>
</organism>
<dbReference type="PANTHER" id="PTHR43020">
    <property type="entry name" value="CDK5 REGULATORY SUBUNIT-ASSOCIATED PROTEIN 1"/>
    <property type="match status" value="1"/>
</dbReference>
<dbReference type="InterPro" id="IPR058240">
    <property type="entry name" value="rSAM_sf"/>
</dbReference>
<protein>
    <submittedName>
        <fullName evidence="13">Mitochondrial tRNA methylthiotransferase CDK5RAP1</fullName>
    </submittedName>
</protein>
<keyword evidence="7" id="KW-0411">Iron-sulfur</keyword>
<comment type="cofactor">
    <cofactor evidence="1">
        <name>[4Fe-4S] cluster</name>
        <dbReference type="ChEBI" id="CHEBI:49883"/>
    </cofactor>
</comment>
<dbReference type="PROSITE" id="PS50926">
    <property type="entry name" value="TRAM"/>
    <property type="match status" value="1"/>
</dbReference>
<feature type="domain" description="Radical SAM core" evidence="11">
    <location>
        <begin position="256"/>
        <end position="512"/>
    </location>
</feature>
<dbReference type="InterPro" id="IPR013848">
    <property type="entry name" value="Methylthiotransferase_N"/>
</dbReference>
<evidence type="ECO:0000256" key="8">
    <source>
        <dbReference type="SAM" id="MobiDB-lite"/>
    </source>
</evidence>
<dbReference type="SFLD" id="SFLDF00273">
    <property type="entry name" value="(dimethylallyl)adenosine_tRNA"/>
    <property type="match status" value="1"/>
</dbReference>
<name>A0ABM0JBR7_APLCA</name>
<dbReference type="Gene3D" id="3.40.50.12160">
    <property type="entry name" value="Methylthiotransferase, N-terminal domain"/>
    <property type="match status" value="1"/>
</dbReference>
<evidence type="ECO:0000256" key="4">
    <source>
        <dbReference type="ARBA" id="ARBA00022691"/>
    </source>
</evidence>
<dbReference type="InterPro" id="IPR038135">
    <property type="entry name" value="Methylthiotransferase_N_sf"/>
</dbReference>
<comment type="similarity">
    <text evidence="2">Belongs to the methylthiotransferase family. MiaB subfamily.</text>
</comment>
<dbReference type="InterPro" id="IPR006463">
    <property type="entry name" value="MiaB_methiolase"/>
</dbReference>
<dbReference type="PROSITE" id="PS51449">
    <property type="entry name" value="MTTASE_N"/>
    <property type="match status" value="1"/>
</dbReference>
<evidence type="ECO:0000259" key="11">
    <source>
        <dbReference type="PROSITE" id="PS51918"/>
    </source>
</evidence>
<dbReference type="SMART" id="SM00729">
    <property type="entry name" value="Elp3"/>
    <property type="match status" value="1"/>
</dbReference>
<keyword evidence="12" id="KW-1185">Reference proteome</keyword>
<dbReference type="Pfam" id="PF04055">
    <property type="entry name" value="Radical_SAM"/>
    <property type="match status" value="1"/>
</dbReference>
<keyword evidence="6" id="KW-0408">Iron</keyword>
<dbReference type="Proteomes" id="UP000694888">
    <property type="component" value="Unplaced"/>
</dbReference>
<dbReference type="NCBIfam" id="TIGR01574">
    <property type="entry name" value="miaB-methiolase"/>
    <property type="match status" value="1"/>
</dbReference>
<proteinExistence type="inferred from homology"/>
<dbReference type="InterPro" id="IPR023404">
    <property type="entry name" value="rSAM_horseshoe"/>
</dbReference>
<dbReference type="GeneID" id="101845592"/>
<feature type="compositionally biased region" description="Basic and acidic residues" evidence="8">
    <location>
        <begin position="43"/>
        <end position="67"/>
    </location>
</feature>
<dbReference type="RefSeq" id="XP_005090014.1">
    <property type="nucleotide sequence ID" value="XM_005089957.3"/>
</dbReference>